<dbReference type="EMBL" id="CM047588">
    <property type="protein sequence ID" value="KAI9905911.1"/>
    <property type="molecule type" value="Genomic_DNA"/>
</dbReference>
<protein>
    <submittedName>
        <fullName evidence="1">Uncharacterized protein</fullName>
    </submittedName>
</protein>
<organism evidence="1 2">
    <name type="scientific">Peronosclerospora sorghi</name>
    <dbReference type="NCBI Taxonomy" id="230839"/>
    <lineage>
        <taxon>Eukaryota</taxon>
        <taxon>Sar</taxon>
        <taxon>Stramenopiles</taxon>
        <taxon>Oomycota</taxon>
        <taxon>Peronosporomycetes</taxon>
        <taxon>Peronosporales</taxon>
        <taxon>Peronosporaceae</taxon>
        <taxon>Peronosclerospora</taxon>
    </lineage>
</organism>
<evidence type="ECO:0000313" key="1">
    <source>
        <dbReference type="EMBL" id="KAI9905911.1"/>
    </source>
</evidence>
<evidence type="ECO:0000313" key="2">
    <source>
        <dbReference type="Proteomes" id="UP001163321"/>
    </source>
</evidence>
<gene>
    <name evidence="1" type="ORF">PsorP6_013872</name>
</gene>
<sequence length="74" mass="8123">MQSPPKESRRDDEVVAVICTHDTTNSDLDATLDRADHLVAPNAHVHVKWLYASPPRDMVDVCAGTLVPGSKRDT</sequence>
<name>A0ACC0VJE1_9STRA</name>
<reference evidence="1 2" key="1">
    <citation type="journal article" date="2022" name="bioRxiv">
        <title>The genome of the oomycete Peronosclerospora sorghi, a cosmopolitan pathogen of maize and sorghum, is inflated with dispersed pseudogenes.</title>
        <authorList>
            <person name="Fletcher K."/>
            <person name="Martin F."/>
            <person name="Isakeit T."/>
            <person name="Cavanaugh K."/>
            <person name="Magill C."/>
            <person name="Michelmore R."/>
        </authorList>
    </citation>
    <scope>NUCLEOTIDE SEQUENCE [LARGE SCALE GENOMIC DNA]</scope>
    <source>
        <strain evidence="1">P6</strain>
    </source>
</reference>
<keyword evidence="2" id="KW-1185">Reference proteome</keyword>
<accession>A0ACC0VJE1</accession>
<dbReference type="Proteomes" id="UP001163321">
    <property type="component" value="Chromosome 9"/>
</dbReference>
<proteinExistence type="predicted"/>
<comment type="caution">
    <text evidence="1">The sequence shown here is derived from an EMBL/GenBank/DDBJ whole genome shotgun (WGS) entry which is preliminary data.</text>
</comment>